<accession>A0A4U5PFP5</accession>
<keyword evidence="3" id="KW-1185">Reference proteome</keyword>
<comment type="caution">
    <text evidence="2">The sequence shown here is derived from an EMBL/GenBank/DDBJ whole genome shotgun (WGS) entry which is preliminary data.</text>
</comment>
<gene>
    <name evidence="2" type="ORF">L596_009376</name>
</gene>
<sequence length="109" mass="12790">MMSSVCGLDDFLGAFKLLDRSRSGDTGLLPGREDRDFSWLKNELIEEQLKEPGKRTPKHDHPGHERGRFLGTRIAVDMEMQMVKRMQILKQLLRLRRVRIRRNRADPAY</sequence>
<evidence type="ECO:0000313" key="2">
    <source>
        <dbReference type="EMBL" id="TKR95173.1"/>
    </source>
</evidence>
<evidence type="ECO:0000256" key="1">
    <source>
        <dbReference type="SAM" id="MobiDB-lite"/>
    </source>
</evidence>
<reference evidence="2 3" key="1">
    <citation type="journal article" date="2015" name="Genome Biol.">
        <title>Comparative genomics of Steinernema reveals deeply conserved gene regulatory networks.</title>
        <authorList>
            <person name="Dillman A.R."/>
            <person name="Macchietto M."/>
            <person name="Porter C.F."/>
            <person name="Rogers A."/>
            <person name="Williams B."/>
            <person name="Antoshechkin I."/>
            <person name="Lee M.M."/>
            <person name="Goodwin Z."/>
            <person name="Lu X."/>
            <person name="Lewis E.E."/>
            <person name="Goodrich-Blair H."/>
            <person name="Stock S.P."/>
            <person name="Adams B.J."/>
            <person name="Sternberg P.W."/>
            <person name="Mortazavi A."/>
        </authorList>
    </citation>
    <scope>NUCLEOTIDE SEQUENCE [LARGE SCALE GENOMIC DNA]</scope>
    <source>
        <strain evidence="2 3">ALL</strain>
    </source>
</reference>
<protein>
    <submittedName>
        <fullName evidence="2">Uncharacterized protein</fullName>
    </submittedName>
</protein>
<organism evidence="2 3">
    <name type="scientific">Steinernema carpocapsae</name>
    <name type="common">Entomopathogenic nematode</name>
    <dbReference type="NCBI Taxonomy" id="34508"/>
    <lineage>
        <taxon>Eukaryota</taxon>
        <taxon>Metazoa</taxon>
        <taxon>Ecdysozoa</taxon>
        <taxon>Nematoda</taxon>
        <taxon>Chromadorea</taxon>
        <taxon>Rhabditida</taxon>
        <taxon>Tylenchina</taxon>
        <taxon>Panagrolaimomorpha</taxon>
        <taxon>Strongyloidoidea</taxon>
        <taxon>Steinernematidae</taxon>
        <taxon>Steinernema</taxon>
    </lineage>
</organism>
<dbReference type="EMBL" id="AZBU02000002">
    <property type="protein sequence ID" value="TKR95173.1"/>
    <property type="molecule type" value="Genomic_DNA"/>
</dbReference>
<dbReference type="AlphaFoldDB" id="A0A4U5PFP5"/>
<reference evidence="2 3" key="2">
    <citation type="journal article" date="2019" name="G3 (Bethesda)">
        <title>Hybrid Assembly of the Genome of the Entomopathogenic Nematode Steinernema carpocapsae Identifies the X-Chromosome.</title>
        <authorList>
            <person name="Serra L."/>
            <person name="Macchietto M."/>
            <person name="Macias-Munoz A."/>
            <person name="McGill C.J."/>
            <person name="Rodriguez I.M."/>
            <person name="Rodriguez B."/>
            <person name="Murad R."/>
            <person name="Mortazavi A."/>
        </authorList>
    </citation>
    <scope>NUCLEOTIDE SEQUENCE [LARGE SCALE GENOMIC DNA]</scope>
    <source>
        <strain evidence="2 3">ALL</strain>
    </source>
</reference>
<feature type="region of interest" description="Disordered" evidence="1">
    <location>
        <begin position="48"/>
        <end position="68"/>
    </location>
</feature>
<proteinExistence type="predicted"/>
<dbReference type="Proteomes" id="UP000298663">
    <property type="component" value="Unassembled WGS sequence"/>
</dbReference>
<evidence type="ECO:0000313" key="3">
    <source>
        <dbReference type="Proteomes" id="UP000298663"/>
    </source>
</evidence>
<name>A0A4U5PFP5_STECR</name>